<evidence type="ECO:0000259" key="7">
    <source>
        <dbReference type="Pfam" id="PF01435"/>
    </source>
</evidence>
<evidence type="ECO:0000256" key="1">
    <source>
        <dbReference type="ARBA" id="ARBA00022670"/>
    </source>
</evidence>
<dbReference type="PANTHER" id="PTHR22726:SF1">
    <property type="entry name" value="METALLOENDOPEPTIDASE OMA1, MITOCHONDRIAL"/>
    <property type="match status" value="1"/>
</dbReference>
<name>A0A367ZPT2_9BACT</name>
<dbReference type="GO" id="GO:0046872">
    <property type="term" value="F:metal ion binding"/>
    <property type="evidence" value="ECO:0007669"/>
    <property type="project" value="UniProtKB-KW"/>
</dbReference>
<organism evidence="8 9">
    <name type="scientific">Candidatus Ozemobacter sibiricus</name>
    <dbReference type="NCBI Taxonomy" id="2268124"/>
    <lineage>
        <taxon>Bacteria</taxon>
        <taxon>Candidatus Ozemobacteria</taxon>
        <taxon>Candidatus Ozemobacterales</taxon>
        <taxon>Candidatus Ozemobacteraceae</taxon>
        <taxon>Candidatus Ozemobacter</taxon>
    </lineage>
</organism>
<feature type="domain" description="Peptidase M48" evidence="7">
    <location>
        <begin position="87"/>
        <end position="289"/>
    </location>
</feature>
<dbReference type="EMBL" id="QOQW01000008">
    <property type="protein sequence ID" value="RCK80056.1"/>
    <property type="molecule type" value="Genomic_DNA"/>
</dbReference>
<evidence type="ECO:0000313" key="8">
    <source>
        <dbReference type="EMBL" id="RCK80056.1"/>
    </source>
</evidence>
<dbReference type="Gene3D" id="3.30.2010.10">
    <property type="entry name" value="Metalloproteases ('zincins'), catalytic domain"/>
    <property type="match status" value="1"/>
</dbReference>
<keyword evidence="4 6" id="KW-0862">Zinc</keyword>
<keyword evidence="1 6" id="KW-0645">Protease</keyword>
<dbReference type="Proteomes" id="UP000252355">
    <property type="component" value="Unassembled WGS sequence"/>
</dbReference>
<keyword evidence="2" id="KW-0479">Metal-binding</keyword>
<comment type="similarity">
    <text evidence="6">Belongs to the peptidase M48 family.</text>
</comment>
<keyword evidence="3 6" id="KW-0378">Hydrolase</keyword>
<dbReference type="PANTHER" id="PTHR22726">
    <property type="entry name" value="METALLOENDOPEPTIDASE OMA1"/>
    <property type="match status" value="1"/>
</dbReference>
<reference evidence="8 9" key="1">
    <citation type="submission" date="2018-05" db="EMBL/GenBank/DDBJ databases">
        <title>A metagenomic window into the 2 km-deep terrestrial subsurface aquifer revealed taxonomically and functionally diverse microbial community comprising novel uncultured bacterial lineages.</title>
        <authorList>
            <person name="Kadnikov V.V."/>
            <person name="Mardanov A.V."/>
            <person name="Beletsky A.V."/>
            <person name="Banks D."/>
            <person name="Pimenov N.V."/>
            <person name="Frank Y.A."/>
            <person name="Karnachuk O.V."/>
            <person name="Ravin N.V."/>
        </authorList>
    </citation>
    <scope>NUCLEOTIDE SEQUENCE [LARGE SCALE GENOMIC DNA]</scope>
    <source>
        <strain evidence="8">BY5</strain>
    </source>
</reference>
<accession>A0A367ZPT2</accession>
<dbReference type="InterPro" id="IPR001915">
    <property type="entry name" value="Peptidase_M48"/>
</dbReference>
<dbReference type="AlphaFoldDB" id="A0A367ZPT2"/>
<evidence type="ECO:0000256" key="6">
    <source>
        <dbReference type="RuleBase" id="RU003983"/>
    </source>
</evidence>
<dbReference type="Pfam" id="PF01435">
    <property type="entry name" value="Peptidase_M48"/>
    <property type="match status" value="1"/>
</dbReference>
<keyword evidence="5 6" id="KW-0482">Metalloprotease</keyword>
<dbReference type="GO" id="GO:0004222">
    <property type="term" value="F:metalloendopeptidase activity"/>
    <property type="evidence" value="ECO:0007669"/>
    <property type="project" value="InterPro"/>
</dbReference>
<evidence type="ECO:0000256" key="5">
    <source>
        <dbReference type="ARBA" id="ARBA00023049"/>
    </source>
</evidence>
<dbReference type="GO" id="GO:0051603">
    <property type="term" value="P:proteolysis involved in protein catabolic process"/>
    <property type="evidence" value="ECO:0007669"/>
    <property type="project" value="TreeGrafter"/>
</dbReference>
<evidence type="ECO:0000256" key="4">
    <source>
        <dbReference type="ARBA" id="ARBA00022833"/>
    </source>
</evidence>
<dbReference type="GO" id="GO:0016020">
    <property type="term" value="C:membrane"/>
    <property type="evidence" value="ECO:0007669"/>
    <property type="project" value="TreeGrafter"/>
</dbReference>
<gene>
    <name evidence="8" type="ORF">OZSIB_3560</name>
</gene>
<comment type="cofactor">
    <cofactor evidence="6">
        <name>Zn(2+)</name>
        <dbReference type="ChEBI" id="CHEBI:29105"/>
    </cofactor>
    <text evidence="6">Binds 1 zinc ion per subunit.</text>
</comment>
<protein>
    <submittedName>
        <fullName evidence="8">Protease</fullName>
    </submittedName>
</protein>
<proteinExistence type="inferred from homology"/>
<dbReference type="InterPro" id="IPR051156">
    <property type="entry name" value="Mito/Outer_Membr_Metalloprot"/>
</dbReference>
<evidence type="ECO:0000256" key="2">
    <source>
        <dbReference type="ARBA" id="ARBA00022723"/>
    </source>
</evidence>
<evidence type="ECO:0000313" key="9">
    <source>
        <dbReference type="Proteomes" id="UP000252355"/>
    </source>
</evidence>
<comment type="caution">
    <text evidence="8">The sequence shown here is derived from an EMBL/GenBank/DDBJ whole genome shotgun (WGS) entry which is preliminary data.</text>
</comment>
<sequence>MKRVRTIGLLMLLVLLIGSALVVTLGRSRPSPVGFQAVVEMALDAQRDLDQVGKQATRISEADEMRLGEEIARRARQWWPMASSDVQDYVREVGRRLARHVRRPGIRYTFHVIDDGLVNAFALPGGQIFLMRGMLQFVETEAELAAVLGHEIAHVDLRHCIDLFHYELLVKKVAGAAGRVFGGDLTEFVIQATGQIGVLVHRILTMGYQKQLEFDADEQGWSLAVAAGYDPEAAMATFARLDDQFGGSASPRPPPRNPAAEIAGAIRTAAGSYFHSHPPTIERLRHLRQVKQANAAGLAGQRFYIGRWNLRHLTPRSREERSTSDEFRTY</sequence>
<dbReference type="CDD" id="cd07324">
    <property type="entry name" value="M48C_Oma1-like"/>
    <property type="match status" value="1"/>
</dbReference>
<evidence type="ECO:0000256" key="3">
    <source>
        <dbReference type="ARBA" id="ARBA00022801"/>
    </source>
</evidence>